<dbReference type="AlphaFoldDB" id="A0A444U7H0"/>
<dbReference type="PANTHER" id="PTHR24223">
    <property type="entry name" value="ATP-BINDING CASSETTE SUB-FAMILY C"/>
    <property type="match status" value="1"/>
</dbReference>
<dbReference type="Gene3D" id="3.40.50.300">
    <property type="entry name" value="P-loop containing nucleotide triphosphate hydrolases"/>
    <property type="match status" value="1"/>
</dbReference>
<evidence type="ECO:0000313" key="5">
    <source>
        <dbReference type="Proteomes" id="UP000289886"/>
    </source>
</evidence>
<gene>
    <name evidence="4" type="ORF">EOD39_7276</name>
</gene>
<dbReference type="InterPro" id="IPR003439">
    <property type="entry name" value="ABC_transporter-like_ATP-bd"/>
</dbReference>
<accession>A0A444U7H0</accession>
<protein>
    <recommendedName>
        <fullName evidence="3">ABC transporter domain-containing protein</fullName>
    </recommendedName>
</protein>
<keyword evidence="5" id="KW-1185">Reference proteome</keyword>
<evidence type="ECO:0000256" key="1">
    <source>
        <dbReference type="ARBA" id="ARBA00022741"/>
    </source>
</evidence>
<feature type="domain" description="ABC transporter" evidence="3">
    <location>
        <begin position="3"/>
        <end position="40"/>
    </location>
</feature>
<organism evidence="4 5">
    <name type="scientific">Acipenser ruthenus</name>
    <name type="common">Sterlet sturgeon</name>
    <dbReference type="NCBI Taxonomy" id="7906"/>
    <lineage>
        <taxon>Eukaryota</taxon>
        <taxon>Metazoa</taxon>
        <taxon>Chordata</taxon>
        <taxon>Craniata</taxon>
        <taxon>Vertebrata</taxon>
        <taxon>Euteleostomi</taxon>
        <taxon>Actinopterygii</taxon>
        <taxon>Chondrostei</taxon>
        <taxon>Acipenseriformes</taxon>
        <taxon>Acipenseridae</taxon>
        <taxon>Acipenser</taxon>
    </lineage>
</organism>
<dbReference type="FunFam" id="3.40.50.300:FF:003492">
    <property type="entry name" value="AGAP012735-PA"/>
    <property type="match status" value="1"/>
</dbReference>
<dbReference type="SUPFAM" id="SSF52540">
    <property type="entry name" value="P-loop containing nucleoside triphosphate hydrolases"/>
    <property type="match status" value="1"/>
</dbReference>
<dbReference type="GO" id="GO:0016887">
    <property type="term" value="F:ATP hydrolysis activity"/>
    <property type="evidence" value="ECO:0007669"/>
    <property type="project" value="InterPro"/>
</dbReference>
<keyword evidence="1" id="KW-0547">Nucleotide-binding</keyword>
<dbReference type="GO" id="GO:0042626">
    <property type="term" value="F:ATPase-coupled transmembrane transporter activity"/>
    <property type="evidence" value="ECO:0007669"/>
    <property type="project" value="TreeGrafter"/>
</dbReference>
<dbReference type="InterPro" id="IPR027417">
    <property type="entry name" value="P-loop_NTPase"/>
</dbReference>
<dbReference type="GO" id="GO:0005524">
    <property type="term" value="F:ATP binding"/>
    <property type="evidence" value="ECO:0007669"/>
    <property type="project" value="UniProtKB-KW"/>
</dbReference>
<keyword evidence="2" id="KW-0067">ATP-binding</keyword>
<dbReference type="InterPro" id="IPR050173">
    <property type="entry name" value="ABC_transporter_C-like"/>
</dbReference>
<evidence type="ECO:0000313" key="4">
    <source>
        <dbReference type="EMBL" id="RXM31090.1"/>
    </source>
</evidence>
<dbReference type="EMBL" id="SCEB01215136">
    <property type="protein sequence ID" value="RXM31090.1"/>
    <property type="molecule type" value="Genomic_DNA"/>
</dbReference>
<reference evidence="4 5" key="1">
    <citation type="submission" date="2019-01" db="EMBL/GenBank/DDBJ databases">
        <title>Draft Genome and Complete Hox-Cluster Characterization of the Sterlet Sturgeon (Acipenser ruthenus).</title>
        <authorList>
            <person name="Wei Q."/>
        </authorList>
    </citation>
    <scope>NUCLEOTIDE SEQUENCE [LARGE SCALE GENOMIC DNA]</scope>
    <source>
        <strain evidence="4">WHYD16114868_AA</strain>
        <tissue evidence="4">Blood</tissue>
    </source>
</reference>
<dbReference type="Pfam" id="PF00005">
    <property type="entry name" value="ABC_tran"/>
    <property type="match status" value="1"/>
</dbReference>
<evidence type="ECO:0000256" key="2">
    <source>
        <dbReference type="ARBA" id="ARBA00022840"/>
    </source>
</evidence>
<comment type="caution">
    <text evidence="4">The sequence shown here is derived from an EMBL/GenBank/DDBJ whole genome shotgun (WGS) entry which is preliminary data.</text>
</comment>
<dbReference type="PANTHER" id="PTHR24223:SF357">
    <property type="entry name" value="ATP-BINDING CASSETTE SUB-FAMILY C MEMBER 4"/>
    <property type="match status" value="1"/>
</dbReference>
<sequence>METELAESGSNFSVGQRQLVCLARAILRKTRILIIDEATANVDPRTDELIQKTIREKFEQCTVLTIAHRLNTIIDSDRILVLDAGRIHEYDEPYVLLQNNDSIFCKMVQQTGKAEAAALLETAKQVRHHTGYHYMDNWLSHSLFFHCTAFSLQFSIP</sequence>
<evidence type="ECO:0000259" key="3">
    <source>
        <dbReference type="Pfam" id="PF00005"/>
    </source>
</evidence>
<dbReference type="Proteomes" id="UP000289886">
    <property type="component" value="Unassembled WGS sequence"/>
</dbReference>
<name>A0A444U7H0_ACIRT</name>
<proteinExistence type="predicted"/>
<dbReference type="GO" id="GO:0005886">
    <property type="term" value="C:plasma membrane"/>
    <property type="evidence" value="ECO:0007669"/>
    <property type="project" value="TreeGrafter"/>
</dbReference>